<evidence type="ECO:0000259" key="7">
    <source>
        <dbReference type="PROSITE" id="PS50109"/>
    </source>
</evidence>
<feature type="region of interest" description="Disordered" evidence="6">
    <location>
        <begin position="609"/>
        <end position="632"/>
    </location>
</feature>
<evidence type="ECO:0000256" key="2">
    <source>
        <dbReference type="ARBA" id="ARBA00012438"/>
    </source>
</evidence>
<reference evidence="12 13" key="1">
    <citation type="journal article" date="2017" name="Eur. J. Clin. Microbiol. Infect. Dis.">
        <title>Uncommonly isolated clinical Pseudomonas: identification and phylogenetic assignation.</title>
        <authorList>
            <person name="Mulet M."/>
            <person name="Gomila M."/>
            <person name="Ramirez A."/>
            <person name="Cardew S."/>
            <person name="Moore E.R."/>
            <person name="Lalucat J."/>
            <person name="Garcia-Valdes E."/>
        </authorList>
    </citation>
    <scope>NUCLEOTIDE SEQUENCE [LARGE SCALE GENOMIC DNA]</scope>
    <source>
        <strain evidence="12 13">SD129</strain>
    </source>
</reference>
<dbReference type="Gene3D" id="3.30.450.20">
    <property type="entry name" value="PAS domain"/>
    <property type="match status" value="1"/>
</dbReference>
<dbReference type="OrthoDB" id="9772100at2"/>
<dbReference type="InterPro" id="IPR000700">
    <property type="entry name" value="PAS-assoc_C"/>
</dbReference>
<dbReference type="AlphaFoldDB" id="A0A5R9QBT1"/>
<dbReference type="EMBL" id="QLAG01000023">
    <property type="protein sequence ID" value="TLX62348.1"/>
    <property type="molecule type" value="Genomic_DNA"/>
</dbReference>
<feature type="transmembrane region" description="Helical" evidence="5">
    <location>
        <begin position="109"/>
        <end position="129"/>
    </location>
</feature>
<feature type="modified residue" description="4-aspartylphosphate" evidence="4">
    <location>
        <position position="686"/>
    </location>
</feature>
<dbReference type="Proteomes" id="UP000306753">
    <property type="component" value="Unassembled WGS sequence"/>
</dbReference>
<dbReference type="SUPFAM" id="SSF47384">
    <property type="entry name" value="Homodimeric domain of signal transducing histidine kinase"/>
    <property type="match status" value="1"/>
</dbReference>
<keyword evidence="13" id="KW-1185">Reference proteome</keyword>
<dbReference type="SMART" id="SM00448">
    <property type="entry name" value="REC"/>
    <property type="match status" value="1"/>
</dbReference>
<feature type="transmembrane region" description="Helical" evidence="5">
    <location>
        <begin position="211"/>
        <end position="234"/>
    </location>
</feature>
<evidence type="ECO:0000259" key="10">
    <source>
        <dbReference type="PROSITE" id="PS50113"/>
    </source>
</evidence>
<gene>
    <name evidence="12" type="ORF">DN820_16845</name>
</gene>
<dbReference type="InterPro" id="IPR001789">
    <property type="entry name" value="Sig_transdc_resp-reg_receiver"/>
</dbReference>
<dbReference type="Gene3D" id="3.40.50.2300">
    <property type="match status" value="1"/>
</dbReference>
<dbReference type="SUPFAM" id="SSF55874">
    <property type="entry name" value="ATPase domain of HSP90 chaperone/DNA topoisomerase II/histidine kinase"/>
    <property type="match status" value="1"/>
</dbReference>
<evidence type="ECO:0000259" key="11">
    <source>
        <dbReference type="PROSITE" id="PS50924"/>
    </source>
</evidence>
<feature type="domain" description="MHYT" evidence="11">
    <location>
        <begin position="5"/>
        <end position="194"/>
    </location>
</feature>
<evidence type="ECO:0000259" key="8">
    <source>
        <dbReference type="PROSITE" id="PS50110"/>
    </source>
</evidence>
<evidence type="ECO:0000256" key="5">
    <source>
        <dbReference type="PROSITE-ProRule" id="PRU00244"/>
    </source>
</evidence>
<dbReference type="InterPro" id="IPR036890">
    <property type="entry name" value="HATPase_C_sf"/>
</dbReference>
<dbReference type="SUPFAM" id="SSF55785">
    <property type="entry name" value="PYP-like sensor domain (PAS domain)"/>
    <property type="match status" value="1"/>
</dbReference>
<feature type="transmembrane region" description="Helical" evidence="5">
    <location>
        <begin position="171"/>
        <end position="191"/>
    </location>
</feature>
<dbReference type="PRINTS" id="PR00344">
    <property type="entry name" value="BCTRLSENSOR"/>
</dbReference>
<dbReference type="InterPro" id="IPR000014">
    <property type="entry name" value="PAS"/>
</dbReference>
<dbReference type="SMART" id="SM00387">
    <property type="entry name" value="HATPase_c"/>
    <property type="match status" value="1"/>
</dbReference>
<dbReference type="PANTHER" id="PTHR43065">
    <property type="entry name" value="SENSOR HISTIDINE KINASE"/>
    <property type="match status" value="1"/>
</dbReference>
<proteinExistence type="predicted"/>
<comment type="caution">
    <text evidence="12">The sequence shown here is derived from an EMBL/GenBank/DDBJ whole genome shotgun (WGS) entry which is preliminary data.</text>
</comment>
<dbReference type="InterPro" id="IPR003594">
    <property type="entry name" value="HATPase_dom"/>
</dbReference>
<dbReference type="Pfam" id="PF00512">
    <property type="entry name" value="HisKA"/>
    <property type="match status" value="1"/>
</dbReference>
<keyword evidence="5" id="KW-1133">Transmembrane helix</keyword>
<evidence type="ECO:0000256" key="1">
    <source>
        <dbReference type="ARBA" id="ARBA00000085"/>
    </source>
</evidence>
<dbReference type="Pfam" id="PF02518">
    <property type="entry name" value="HATPase_c"/>
    <property type="match status" value="1"/>
</dbReference>
<dbReference type="InterPro" id="IPR003661">
    <property type="entry name" value="HisK_dim/P_dom"/>
</dbReference>
<evidence type="ECO:0000313" key="13">
    <source>
        <dbReference type="Proteomes" id="UP000306753"/>
    </source>
</evidence>
<evidence type="ECO:0000256" key="6">
    <source>
        <dbReference type="SAM" id="MobiDB-lite"/>
    </source>
</evidence>
<dbReference type="InterPro" id="IPR005467">
    <property type="entry name" value="His_kinase_dom"/>
</dbReference>
<dbReference type="InterPro" id="IPR036097">
    <property type="entry name" value="HisK_dim/P_sf"/>
</dbReference>
<sequence>MHTTYNIALVCLSILIAVTASFTALDLASRARASVGWVQHAWLGTAALCMGGGIWSMHFVGMLAFGMPGMEINYDLGLTLLSLVVPIVVTAAAFFIVSTRGLGARTLALGGLSMGLGIGAMHYIGMAAMTMHAELSYDAPWVAFSFAIAIGAATAALWLAGQGRRLSLQSVAAVLLGFAVSGMHYAAMAGARFTPLHDAMPAPADSGLDLLTLALAVAGSTFLVLFLGLTASMYDRRLALISEREAAALRQSEERFRALYSKTPLPLHSLDEQGRLEYVSDAWLELLGYGRDDVIGRPLVNFMTETSARQLLTHDWPRLMQVGEMHEAEYRIVTRAGEFVDVLASARLEQSARGRFVLGGLANVTERRRAEAALRQAQKMEAIGKLTGGIAHDFNNLLAVIVGNLELLRKRLPAPEPRIASLIENALQGAQRGVSLTQRMLAFARKQELRPESVSLPDLVMNMSQMLQRSVGSHIHIETRFPLGLPMAYVDANQLELVLINLVVNARDAMPEGGTICIKGEQRTLNQGPGQPAREYVALVVRDEGSGMGPDTLARATEPFFTTKGTGKGTGLGLSMAQGLAEQSGGRLTLESTLGQGTTIELWLPQGTPEADAEQAPAEGAEPPDAGAPPAVTPRRILVVDDDPLVLTNTVALLEDVGHQVASASDGQAALAVLRAGDEFDILVTDQMMPGLTGTQLADIVARERPQLPVLLVSGFAELPEGSGRLQILAKPFTQASLMQAIDDTIARPGVRVVVPLRPRR</sequence>
<dbReference type="InterPro" id="IPR004358">
    <property type="entry name" value="Sig_transdc_His_kin-like_C"/>
</dbReference>
<accession>A0A5R9QBT1</accession>
<dbReference type="InterPro" id="IPR011006">
    <property type="entry name" value="CheY-like_superfamily"/>
</dbReference>
<dbReference type="PROSITE" id="PS50113">
    <property type="entry name" value="PAC"/>
    <property type="match status" value="1"/>
</dbReference>
<dbReference type="Pfam" id="PF03707">
    <property type="entry name" value="MHYT"/>
    <property type="match status" value="2"/>
</dbReference>
<dbReference type="NCBIfam" id="TIGR00229">
    <property type="entry name" value="sensory_box"/>
    <property type="match status" value="1"/>
</dbReference>
<feature type="transmembrane region" description="Helical" evidence="5">
    <location>
        <begin position="6"/>
        <end position="29"/>
    </location>
</feature>
<feature type="transmembrane region" description="Helical" evidence="5">
    <location>
        <begin position="76"/>
        <end position="97"/>
    </location>
</feature>
<protein>
    <recommendedName>
        <fullName evidence="2">histidine kinase</fullName>
        <ecNumber evidence="2">2.7.13.3</ecNumber>
    </recommendedName>
</protein>
<dbReference type="PROSITE" id="PS50110">
    <property type="entry name" value="RESPONSE_REGULATORY"/>
    <property type="match status" value="1"/>
</dbReference>
<evidence type="ECO:0000259" key="9">
    <source>
        <dbReference type="PROSITE" id="PS50112"/>
    </source>
</evidence>
<feature type="transmembrane region" description="Helical" evidence="5">
    <location>
        <begin position="141"/>
        <end position="159"/>
    </location>
</feature>
<keyword evidence="5" id="KW-0472">Membrane</keyword>
<dbReference type="CDD" id="cd00082">
    <property type="entry name" value="HisKA"/>
    <property type="match status" value="1"/>
</dbReference>
<dbReference type="EC" id="2.7.13.3" evidence="2"/>
<name>A0A5R9QBT1_9GAMM</name>
<dbReference type="InterPro" id="IPR005330">
    <property type="entry name" value="MHYT_dom"/>
</dbReference>
<dbReference type="Gene3D" id="3.30.565.10">
    <property type="entry name" value="Histidine kinase-like ATPase, C-terminal domain"/>
    <property type="match status" value="1"/>
</dbReference>
<keyword evidence="3 4" id="KW-0597">Phosphoprotein</keyword>
<dbReference type="PROSITE" id="PS50109">
    <property type="entry name" value="HIS_KIN"/>
    <property type="match status" value="1"/>
</dbReference>
<dbReference type="PANTHER" id="PTHR43065:SF49">
    <property type="entry name" value="HISTIDINE KINASE"/>
    <property type="match status" value="1"/>
</dbReference>
<keyword evidence="5" id="KW-0812">Transmembrane</keyword>
<feature type="domain" description="Response regulatory" evidence="8">
    <location>
        <begin position="636"/>
        <end position="746"/>
    </location>
</feature>
<dbReference type="CDD" id="cd00130">
    <property type="entry name" value="PAS"/>
    <property type="match status" value="1"/>
</dbReference>
<feature type="transmembrane region" description="Helical" evidence="5">
    <location>
        <begin position="41"/>
        <end position="64"/>
    </location>
</feature>
<dbReference type="Gene3D" id="1.10.287.130">
    <property type="match status" value="1"/>
</dbReference>
<dbReference type="Pfam" id="PF13426">
    <property type="entry name" value="PAS_9"/>
    <property type="match status" value="1"/>
</dbReference>
<dbReference type="SMART" id="SM00091">
    <property type="entry name" value="PAS"/>
    <property type="match status" value="1"/>
</dbReference>
<organism evidence="12 13">
    <name type="scientific">Stutzerimonas nosocomialis</name>
    <dbReference type="NCBI Taxonomy" id="1056496"/>
    <lineage>
        <taxon>Bacteria</taxon>
        <taxon>Pseudomonadati</taxon>
        <taxon>Pseudomonadota</taxon>
        <taxon>Gammaproteobacteria</taxon>
        <taxon>Pseudomonadales</taxon>
        <taxon>Pseudomonadaceae</taxon>
        <taxon>Stutzerimonas</taxon>
    </lineage>
</organism>
<dbReference type="InterPro" id="IPR035965">
    <property type="entry name" value="PAS-like_dom_sf"/>
</dbReference>
<keyword evidence="12" id="KW-0418">Kinase</keyword>
<evidence type="ECO:0000256" key="3">
    <source>
        <dbReference type="ARBA" id="ARBA00022553"/>
    </source>
</evidence>
<feature type="compositionally biased region" description="Low complexity" evidence="6">
    <location>
        <begin position="614"/>
        <end position="630"/>
    </location>
</feature>
<evidence type="ECO:0000256" key="4">
    <source>
        <dbReference type="PROSITE-ProRule" id="PRU00169"/>
    </source>
</evidence>
<dbReference type="PROSITE" id="PS50924">
    <property type="entry name" value="MHYT"/>
    <property type="match status" value="1"/>
</dbReference>
<feature type="domain" description="Histidine kinase" evidence="7">
    <location>
        <begin position="389"/>
        <end position="608"/>
    </location>
</feature>
<keyword evidence="12" id="KW-0808">Transferase</keyword>
<dbReference type="PROSITE" id="PS50112">
    <property type="entry name" value="PAS"/>
    <property type="match status" value="1"/>
</dbReference>
<evidence type="ECO:0000313" key="12">
    <source>
        <dbReference type="EMBL" id="TLX62348.1"/>
    </source>
</evidence>
<dbReference type="GO" id="GO:0000155">
    <property type="term" value="F:phosphorelay sensor kinase activity"/>
    <property type="evidence" value="ECO:0007669"/>
    <property type="project" value="InterPro"/>
</dbReference>
<dbReference type="Pfam" id="PF00072">
    <property type="entry name" value="Response_reg"/>
    <property type="match status" value="1"/>
</dbReference>
<feature type="domain" description="PAS" evidence="9">
    <location>
        <begin position="252"/>
        <end position="300"/>
    </location>
</feature>
<dbReference type="SMART" id="SM00388">
    <property type="entry name" value="HisKA"/>
    <property type="match status" value="1"/>
</dbReference>
<feature type="domain" description="PAC" evidence="10">
    <location>
        <begin position="326"/>
        <end position="376"/>
    </location>
</feature>
<dbReference type="RefSeq" id="WP_138409747.1">
    <property type="nucleotide sequence ID" value="NZ_QLAE01000033.1"/>
</dbReference>
<dbReference type="SUPFAM" id="SSF52172">
    <property type="entry name" value="CheY-like"/>
    <property type="match status" value="1"/>
</dbReference>
<dbReference type="GO" id="GO:0016020">
    <property type="term" value="C:membrane"/>
    <property type="evidence" value="ECO:0007669"/>
    <property type="project" value="UniProtKB-UniRule"/>
</dbReference>
<comment type="catalytic activity">
    <reaction evidence="1">
        <text>ATP + protein L-histidine = ADP + protein N-phospho-L-histidine.</text>
        <dbReference type="EC" id="2.7.13.3"/>
    </reaction>
</comment>